<proteinExistence type="predicted"/>
<dbReference type="Pfam" id="PF02541">
    <property type="entry name" value="Ppx-GppA"/>
    <property type="match status" value="1"/>
</dbReference>
<comment type="caution">
    <text evidence="2">The sequence shown here is derived from an EMBL/GenBank/DDBJ whole genome shotgun (WGS) entry which is preliminary data.</text>
</comment>
<dbReference type="Proteomes" id="UP001500298">
    <property type="component" value="Unassembled WGS sequence"/>
</dbReference>
<evidence type="ECO:0000259" key="1">
    <source>
        <dbReference type="Pfam" id="PF02541"/>
    </source>
</evidence>
<dbReference type="CDD" id="cd24055">
    <property type="entry name" value="ASKHA_NBD_ChPPX-like"/>
    <property type="match status" value="1"/>
</dbReference>
<feature type="domain" description="Ppx/GppA phosphatase N-terminal" evidence="1">
    <location>
        <begin position="18"/>
        <end position="299"/>
    </location>
</feature>
<dbReference type="EMBL" id="BAABJX010000053">
    <property type="protein sequence ID" value="GAA4846429.1"/>
    <property type="molecule type" value="Genomic_DNA"/>
</dbReference>
<sequence length="304" mass="33921">MQAVIDIGTNTFQLLIGEVTPQGILVYYKEDRFVRLGKGGISKGEITSEAIDRAIDTLLYFRGICLEKGIHQITAIATSALRSAENQVEVLQLIQEATHISIEVINGEQEAEYIYEGVKSEVTITTPTLIMDIGGGSIEFIHCDQQKVLWKQSFEIGAQRLYDQFMLEDPISNEHISAMNDYLKERLNPLLQYLKDGKHTTSSLIGSAGTFDTLQLIQEKKSGTQASTPFILSMEDYTSLHERLITSPRNKRLEIPGLIPERVDMIVPASCALHFIMKALSIQEIVISTAALREGILVKTSRHL</sequence>
<dbReference type="InterPro" id="IPR050273">
    <property type="entry name" value="GppA/Ppx_hydrolase"/>
</dbReference>
<dbReference type="PANTHER" id="PTHR30005">
    <property type="entry name" value="EXOPOLYPHOSPHATASE"/>
    <property type="match status" value="1"/>
</dbReference>
<dbReference type="InterPro" id="IPR003695">
    <property type="entry name" value="Ppx_GppA_N"/>
</dbReference>
<evidence type="ECO:0000313" key="2">
    <source>
        <dbReference type="EMBL" id="GAA4846429.1"/>
    </source>
</evidence>
<accession>A0ABP9DLG0</accession>
<dbReference type="InterPro" id="IPR043129">
    <property type="entry name" value="ATPase_NBD"/>
</dbReference>
<protein>
    <recommendedName>
        <fullName evidence="1">Ppx/GppA phosphatase N-terminal domain-containing protein</fullName>
    </recommendedName>
</protein>
<dbReference type="Gene3D" id="3.30.420.150">
    <property type="entry name" value="Exopolyphosphatase. Domain 2"/>
    <property type="match status" value="1"/>
</dbReference>
<name>A0ABP9DLG0_9BACT</name>
<dbReference type="RefSeq" id="WP_345373972.1">
    <property type="nucleotide sequence ID" value="NZ_BAABJX010000053.1"/>
</dbReference>
<dbReference type="PANTHER" id="PTHR30005:SF0">
    <property type="entry name" value="RETROGRADE REGULATION PROTEIN 2"/>
    <property type="match status" value="1"/>
</dbReference>
<dbReference type="Gene3D" id="3.30.420.40">
    <property type="match status" value="1"/>
</dbReference>
<evidence type="ECO:0000313" key="3">
    <source>
        <dbReference type="Proteomes" id="UP001500298"/>
    </source>
</evidence>
<reference evidence="3" key="1">
    <citation type="journal article" date="2019" name="Int. J. Syst. Evol. Microbiol.">
        <title>The Global Catalogue of Microorganisms (GCM) 10K type strain sequencing project: providing services to taxonomists for standard genome sequencing and annotation.</title>
        <authorList>
            <consortium name="The Broad Institute Genomics Platform"/>
            <consortium name="The Broad Institute Genome Sequencing Center for Infectious Disease"/>
            <person name="Wu L."/>
            <person name="Ma J."/>
        </authorList>
    </citation>
    <scope>NUCLEOTIDE SEQUENCE [LARGE SCALE GENOMIC DNA]</scope>
    <source>
        <strain evidence="3">JCM 18326</strain>
    </source>
</reference>
<gene>
    <name evidence="2" type="ORF">GCM10023331_34030</name>
</gene>
<organism evidence="2 3">
    <name type="scientific">Algivirga pacifica</name>
    <dbReference type="NCBI Taxonomy" id="1162670"/>
    <lineage>
        <taxon>Bacteria</taxon>
        <taxon>Pseudomonadati</taxon>
        <taxon>Bacteroidota</taxon>
        <taxon>Cytophagia</taxon>
        <taxon>Cytophagales</taxon>
        <taxon>Flammeovirgaceae</taxon>
        <taxon>Algivirga</taxon>
    </lineage>
</organism>
<dbReference type="SUPFAM" id="SSF53067">
    <property type="entry name" value="Actin-like ATPase domain"/>
    <property type="match status" value="2"/>
</dbReference>
<keyword evidence="3" id="KW-1185">Reference proteome</keyword>